<dbReference type="Gene3D" id="1.10.260.40">
    <property type="entry name" value="lambda repressor-like DNA-binding domains"/>
    <property type="match status" value="1"/>
</dbReference>
<reference evidence="4 5" key="1">
    <citation type="submission" date="2020-08" db="EMBL/GenBank/DDBJ databases">
        <title>Winkia gen. nov., sp. nov., isolated from faeces of the Anser albifrons in China.</title>
        <authorList>
            <person name="Liu Q."/>
        </authorList>
    </citation>
    <scope>NUCLEOTIDE SEQUENCE [LARGE SCALE GENOMIC DNA]</scope>
    <source>
        <strain evidence="4 5">C62</strain>
    </source>
</reference>
<keyword evidence="5" id="KW-1185">Reference proteome</keyword>
<dbReference type="GO" id="GO:0003677">
    <property type="term" value="F:DNA binding"/>
    <property type="evidence" value="ECO:0007669"/>
    <property type="project" value="UniProtKB-KW"/>
</dbReference>
<evidence type="ECO:0000256" key="1">
    <source>
        <dbReference type="ARBA" id="ARBA00023125"/>
    </source>
</evidence>
<name>A0A8I0KQM3_9ACTO</name>
<dbReference type="Pfam" id="PF01381">
    <property type="entry name" value="HTH_3"/>
    <property type="match status" value="1"/>
</dbReference>
<protein>
    <submittedName>
        <fullName evidence="4">Helix-turn-helix transcriptional regulator</fullName>
    </submittedName>
</protein>
<proteinExistence type="predicted"/>
<evidence type="ECO:0000256" key="2">
    <source>
        <dbReference type="SAM" id="Phobius"/>
    </source>
</evidence>
<feature type="domain" description="HTH cro/C1-type" evidence="3">
    <location>
        <begin position="7"/>
        <end position="61"/>
    </location>
</feature>
<dbReference type="Proteomes" id="UP000627538">
    <property type="component" value="Unassembled WGS sequence"/>
</dbReference>
<keyword evidence="1" id="KW-0238">DNA-binding</keyword>
<dbReference type="EMBL" id="JACRUO010000002">
    <property type="protein sequence ID" value="MBD3690140.1"/>
    <property type="molecule type" value="Genomic_DNA"/>
</dbReference>
<dbReference type="PANTHER" id="PTHR46558:SF15">
    <property type="entry name" value="HELIX-TURN-HELIX DOMAIN PROTEIN"/>
    <property type="match status" value="1"/>
</dbReference>
<dbReference type="SMART" id="SM00530">
    <property type="entry name" value="HTH_XRE"/>
    <property type="match status" value="1"/>
</dbReference>
<dbReference type="RefSeq" id="WP_191072229.1">
    <property type="nucleotide sequence ID" value="NZ_CP060506.1"/>
</dbReference>
<feature type="transmembrane region" description="Helical" evidence="2">
    <location>
        <begin position="234"/>
        <end position="252"/>
    </location>
</feature>
<evidence type="ECO:0000313" key="5">
    <source>
        <dbReference type="Proteomes" id="UP000627538"/>
    </source>
</evidence>
<dbReference type="AlphaFoldDB" id="A0A8I0KQM3"/>
<feature type="transmembrane region" description="Helical" evidence="2">
    <location>
        <begin position="142"/>
        <end position="163"/>
    </location>
</feature>
<dbReference type="InterPro" id="IPR010982">
    <property type="entry name" value="Lambda_DNA-bd_dom_sf"/>
</dbReference>
<keyword evidence="2" id="KW-0472">Membrane</keyword>
<dbReference type="InterPro" id="IPR001387">
    <property type="entry name" value="Cro/C1-type_HTH"/>
</dbReference>
<sequence>MILATKIIALRKKNGWTQEDLAEQMHVSRQAISKWESARSLPDLTRIIEMSKLFGVSTDVLLRDDLDIGAQDSAPTDHAESDSGVRTRLVGLEEATAYLDDRRSISGRVAAGVACCVLAGIPVIAGDPLVSGLGITSVDGSVVGVMIALIMVAGAVVAFLSIASHTRAFRWVKDGGYELGYGVDGAVEERYQREQPAYQRSLVWGVLFCIAAGLWVLGTSLLPDTTPDNDAREVALLCGAIATVACGVYLLVRRGMCTAAYDELTRDATAQRAKGLHDTVNTVYWSVALVLYFGYSFLVPGAWGYSWLIWPIAAIAYGAVTAIVEAVARPKR</sequence>
<dbReference type="PANTHER" id="PTHR46558">
    <property type="entry name" value="TRACRIPTIONAL REGULATORY PROTEIN-RELATED-RELATED"/>
    <property type="match status" value="1"/>
</dbReference>
<evidence type="ECO:0000259" key="3">
    <source>
        <dbReference type="PROSITE" id="PS50943"/>
    </source>
</evidence>
<feature type="transmembrane region" description="Helical" evidence="2">
    <location>
        <begin position="282"/>
        <end position="303"/>
    </location>
</feature>
<dbReference type="PROSITE" id="PS50943">
    <property type="entry name" value="HTH_CROC1"/>
    <property type="match status" value="1"/>
</dbReference>
<dbReference type="CDD" id="cd00093">
    <property type="entry name" value="HTH_XRE"/>
    <property type="match status" value="1"/>
</dbReference>
<organism evidence="4 5">
    <name type="scientific">Nanchangia anserum</name>
    <dbReference type="NCBI Taxonomy" id="2692125"/>
    <lineage>
        <taxon>Bacteria</taxon>
        <taxon>Bacillati</taxon>
        <taxon>Actinomycetota</taxon>
        <taxon>Actinomycetes</taxon>
        <taxon>Actinomycetales</taxon>
        <taxon>Actinomycetaceae</taxon>
        <taxon>Nanchangia</taxon>
    </lineage>
</organism>
<evidence type="ECO:0000313" key="4">
    <source>
        <dbReference type="EMBL" id="MBD3690140.1"/>
    </source>
</evidence>
<accession>A0A8I0KQM3</accession>
<dbReference type="SUPFAM" id="SSF47413">
    <property type="entry name" value="lambda repressor-like DNA-binding domains"/>
    <property type="match status" value="1"/>
</dbReference>
<feature type="transmembrane region" description="Helical" evidence="2">
    <location>
        <begin position="309"/>
        <end position="328"/>
    </location>
</feature>
<keyword evidence="2" id="KW-0812">Transmembrane</keyword>
<feature type="transmembrane region" description="Helical" evidence="2">
    <location>
        <begin position="109"/>
        <end position="130"/>
    </location>
</feature>
<gene>
    <name evidence="4" type="ORF">H8R10_07865</name>
</gene>
<keyword evidence="2" id="KW-1133">Transmembrane helix</keyword>
<comment type="caution">
    <text evidence="4">The sequence shown here is derived from an EMBL/GenBank/DDBJ whole genome shotgun (WGS) entry which is preliminary data.</text>
</comment>
<feature type="transmembrane region" description="Helical" evidence="2">
    <location>
        <begin position="202"/>
        <end position="222"/>
    </location>
</feature>